<reference evidence="1" key="1">
    <citation type="submission" date="2023-08" db="EMBL/GenBank/DDBJ databases">
        <authorList>
            <person name="Chen Y."/>
            <person name="Shah S."/>
            <person name="Dougan E. K."/>
            <person name="Thang M."/>
            <person name="Chan C."/>
        </authorList>
    </citation>
    <scope>NUCLEOTIDE SEQUENCE</scope>
</reference>
<organism evidence="1 2">
    <name type="scientific">Effrenium voratum</name>
    <dbReference type="NCBI Taxonomy" id="2562239"/>
    <lineage>
        <taxon>Eukaryota</taxon>
        <taxon>Sar</taxon>
        <taxon>Alveolata</taxon>
        <taxon>Dinophyceae</taxon>
        <taxon>Suessiales</taxon>
        <taxon>Symbiodiniaceae</taxon>
        <taxon>Effrenium</taxon>
    </lineage>
</organism>
<comment type="caution">
    <text evidence="1">The sequence shown here is derived from an EMBL/GenBank/DDBJ whole genome shotgun (WGS) entry which is preliminary data.</text>
</comment>
<proteinExistence type="predicted"/>
<dbReference type="AlphaFoldDB" id="A0AA36MYA8"/>
<feature type="non-terminal residue" evidence="1">
    <location>
        <position position="1"/>
    </location>
</feature>
<gene>
    <name evidence="1" type="ORF">EVOR1521_LOCUS13961</name>
</gene>
<dbReference type="Proteomes" id="UP001178507">
    <property type="component" value="Unassembled WGS sequence"/>
</dbReference>
<protein>
    <submittedName>
        <fullName evidence="1">Uncharacterized protein</fullName>
    </submittedName>
</protein>
<name>A0AA36MYA8_9DINO</name>
<dbReference type="EMBL" id="CAUJNA010001620">
    <property type="protein sequence ID" value="CAJ1388005.1"/>
    <property type="molecule type" value="Genomic_DNA"/>
</dbReference>
<evidence type="ECO:0000313" key="2">
    <source>
        <dbReference type="Proteomes" id="UP001178507"/>
    </source>
</evidence>
<keyword evidence="2" id="KW-1185">Reference proteome</keyword>
<sequence length="53" mass="5859">KQPPGVHKKIIEGFKAQGDVQFQEFQDGRSAEVSAAAQFKRKLAMVTQIFLGP</sequence>
<accession>A0AA36MYA8</accession>
<feature type="non-terminal residue" evidence="1">
    <location>
        <position position="53"/>
    </location>
</feature>
<evidence type="ECO:0000313" key="1">
    <source>
        <dbReference type="EMBL" id="CAJ1388005.1"/>
    </source>
</evidence>